<evidence type="ECO:0000313" key="3">
    <source>
        <dbReference type="Proteomes" id="UP000250462"/>
    </source>
</evidence>
<organism evidence="2 3">
    <name type="scientific">Phytoactinopolyspora halophila</name>
    <dbReference type="NCBI Taxonomy" id="1981511"/>
    <lineage>
        <taxon>Bacteria</taxon>
        <taxon>Bacillati</taxon>
        <taxon>Actinomycetota</taxon>
        <taxon>Actinomycetes</taxon>
        <taxon>Jiangellales</taxon>
        <taxon>Jiangellaceae</taxon>
        <taxon>Phytoactinopolyspora</taxon>
    </lineage>
</organism>
<feature type="domain" description="dTDP-4-dehydro-6-deoxy-alpha-D-glucopyranose 2,3-dehydratase" evidence="1">
    <location>
        <begin position="34"/>
        <end position="232"/>
    </location>
</feature>
<gene>
    <name evidence="2" type="ORF">DPM12_20815</name>
</gene>
<dbReference type="Gene3D" id="3.90.79.40">
    <property type="entry name" value="EvaA sugar 2,3-dehydratase subunit"/>
    <property type="match status" value="2"/>
</dbReference>
<dbReference type="Pfam" id="PF03559">
    <property type="entry name" value="Hexose_dehydrat"/>
    <property type="match status" value="2"/>
</dbReference>
<name>A0A329QBD4_9ACTN</name>
<dbReference type="GO" id="GO:0016829">
    <property type="term" value="F:lyase activity"/>
    <property type="evidence" value="ECO:0007669"/>
    <property type="project" value="InterPro"/>
</dbReference>
<dbReference type="InterPro" id="IPR005212">
    <property type="entry name" value="EvaA-like"/>
</dbReference>
<feature type="domain" description="dTDP-4-dehydro-6-deoxy-alpha-D-glucopyranose 2,3-dehydratase" evidence="1">
    <location>
        <begin position="247"/>
        <end position="451"/>
    </location>
</feature>
<evidence type="ECO:0000313" key="2">
    <source>
        <dbReference type="EMBL" id="RAW09557.1"/>
    </source>
</evidence>
<accession>A0A329QBD4</accession>
<dbReference type="Proteomes" id="UP000250462">
    <property type="component" value="Unassembled WGS sequence"/>
</dbReference>
<reference evidence="2 3" key="1">
    <citation type="submission" date="2018-06" db="EMBL/GenBank/DDBJ databases">
        <title>Phytoactinopolyspora halophila sp. nov., a novel halophilic actinomycete isolated from a saline soil in China.</title>
        <authorList>
            <person name="Tang S.-K."/>
        </authorList>
    </citation>
    <scope>NUCLEOTIDE SEQUENCE [LARGE SCALE GENOMIC DNA]</scope>
    <source>
        <strain evidence="2 3">YIM 96934</strain>
    </source>
</reference>
<keyword evidence="3" id="KW-1185">Reference proteome</keyword>
<dbReference type="AlphaFoldDB" id="A0A329QBD4"/>
<dbReference type="RefSeq" id="WP_112260281.1">
    <property type="nucleotide sequence ID" value="NZ_QMIG01000040.1"/>
</dbReference>
<comment type="caution">
    <text evidence="2">The sequence shown here is derived from an EMBL/GenBank/DDBJ whole genome shotgun (WGS) entry which is preliminary data.</text>
</comment>
<evidence type="ECO:0000259" key="1">
    <source>
        <dbReference type="Pfam" id="PF03559"/>
    </source>
</evidence>
<sequence>MTARTLLRPRFDAATKERLARSAAATEGADIATSDISDWLAARRRACSARVRPIPFAQLDGWSFTTDTGNLKHDSGRFFSVEGLHVVRPSTEWQQPIIVQPEIAILGILAKEFDETLHFLMQAKMEPGSPDLVQLSPTVQATHSNYTKAHGGSAVRYLEYFLNCDREQVLTDVLQSEHGAWFYHKRNRNMIVEVDGDVPVHDDFRWFTLGQLGALLHQDNVVNMDARTVLASAPVTYPERRALSSDNDVLSWFTEQRAGHDVRARRIPLRQAEGWFRGTHAIQHVDHKFFRVVAVAVEQADNREVSSWTQPLLEPVGPGIVGFAYRTFDGVPHVLVHARVEGGLLDTAELGPTVQCAPTNYAHLPTADHPLFLDVMLDAAPSRIRYAAVHSEEGGRFRNAESRYMIVETDEETTPAKAPPGYHWITPGQLSWLAGHSHYVNVQARTLLAVLNTRTADIDMSRHEPSAGDPLH</sequence>
<dbReference type="OrthoDB" id="9814961at2"/>
<protein>
    <submittedName>
        <fullName evidence="2">NDP-hexose 2,3-dehydratase</fullName>
    </submittedName>
</protein>
<dbReference type="InterPro" id="IPR038153">
    <property type="entry name" value="EvaA-like_sf"/>
</dbReference>
<proteinExistence type="predicted"/>
<dbReference type="EMBL" id="QMIG01000040">
    <property type="protein sequence ID" value="RAW09557.1"/>
    <property type="molecule type" value="Genomic_DNA"/>
</dbReference>